<evidence type="ECO:0000256" key="2">
    <source>
        <dbReference type="ARBA" id="ARBA00004419"/>
    </source>
</evidence>
<sequence length="117" mass="13435">MIGSPLQVCQNNHQDSEATINCQIHLELYTTYISLPTSSCFDSDGVALKNIVKYFLQQSHEEREYDEKLRHYLNEQIKSIKELGDHNTNLHKTGAHKSGMAEYVFYKHTLGDSDNES</sequence>
<dbReference type="PROSITE" id="PS50905">
    <property type="entry name" value="FERRITIN_LIKE"/>
    <property type="match status" value="1"/>
</dbReference>
<dbReference type="EMBL" id="JWIN03000014">
    <property type="protein sequence ID" value="KAB1267578.1"/>
    <property type="molecule type" value="Genomic_DNA"/>
</dbReference>
<dbReference type="GO" id="GO:0005764">
    <property type="term" value="C:lysosome"/>
    <property type="evidence" value="ECO:0007669"/>
    <property type="project" value="UniProtKB-SubCell"/>
</dbReference>
<evidence type="ECO:0000256" key="4">
    <source>
        <dbReference type="ARBA" id="ARBA00044959"/>
    </source>
</evidence>
<comment type="subunit">
    <text evidence="4">Oligomer of 24 subunits. There are two types of subunits: L (light) chain and H (heavy) chain. The major chain can be light or heavy, depending on the species and tissue type. The functional molecule forms a roughly spherical shell with a diameter of 12 nm and contains a central cavity into which the insoluble mineral iron core is deposited. Interacts with NCOA4; NCOA4 promotes targeting of the iron-binding ferritin complex to autolysosomes following starvation or iron depletion.</text>
</comment>
<proteinExistence type="inferred from homology"/>
<feature type="domain" description="Ferritin-like diiron" evidence="8">
    <location>
        <begin position="10"/>
        <end position="117"/>
    </location>
</feature>
<comment type="similarity">
    <text evidence="7">Belongs to the ferritin family.</text>
</comment>
<dbReference type="GO" id="GO:0005776">
    <property type="term" value="C:autophagosome"/>
    <property type="evidence" value="ECO:0007669"/>
    <property type="project" value="UniProtKB-SubCell"/>
</dbReference>
<keyword evidence="6 7" id="KW-0408">Iron</keyword>
<dbReference type="GO" id="GO:0008199">
    <property type="term" value="F:ferric iron binding"/>
    <property type="evidence" value="ECO:0007669"/>
    <property type="project" value="InterPro"/>
</dbReference>
<dbReference type="GO" id="GO:0006879">
    <property type="term" value="P:intracellular iron ion homeostasis"/>
    <property type="evidence" value="ECO:0007669"/>
    <property type="project" value="UniProtKB-KW"/>
</dbReference>
<dbReference type="InterPro" id="IPR009078">
    <property type="entry name" value="Ferritin-like_SF"/>
</dbReference>
<evidence type="ECO:0000313" key="10">
    <source>
        <dbReference type="Proteomes" id="UP000299084"/>
    </source>
</evidence>
<evidence type="ECO:0000256" key="5">
    <source>
        <dbReference type="ARBA" id="ARBA00045964"/>
    </source>
</evidence>
<protein>
    <recommendedName>
        <fullName evidence="7">Ferritin</fullName>
    </recommendedName>
</protein>
<dbReference type="GO" id="GO:0006826">
    <property type="term" value="P:iron ion transport"/>
    <property type="evidence" value="ECO:0007669"/>
    <property type="project" value="InterPro"/>
</dbReference>
<dbReference type="PANTHER" id="PTHR11431:SF37">
    <property type="entry name" value="FERRITIN HEAVY CHAIN"/>
    <property type="match status" value="1"/>
</dbReference>
<gene>
    <name evidence="9" type="ORF">Cadr_000012866</name>
</gene>
<dbReference type="Proteomes" id="UP000299084">
    <property type="component" value="Unassembled WGS sequence"/>
</dbReference>
<dbReference type="Gene3D" id="1.20.1260.10">
    <property type="match status" value="2"/>
</dbReference>
<keyword evidence="10" id="KW-1185">Reference proteome</keyword>
<comment type="caution">
    <text evidence="9">The sequence shown here is derived from an EMBL/GenBank/DDBJ whole genome shotgun (WGS) entry which is preliminary data.</text>
</comment>
<evidence type="ECO:0000256" key="1">
    <source>
        <dbReference type="ARBA" id="ARBA00004371"/>
    </source>
</evidence>
<dbReference type="PANTHER" id="PTHR11431">
    <property type="entry name" value="FERRITIN"/>
    <property type="match status" value="1"/>
</dbReference>
<dbReference type="InterPro" id="IPR009040">
    <property type="entry name" value="Ferritin-like_diiron"/>
</dbReference>
<evidence type="ECO:0000256" key="3">
    <source>
        <dbReference type="ARBA" id="ARBA00023228"/>
    </source>
</evidence>
<evidence type="ECO:0000259" key="8">
    <source>
        <dbReference type="PROSITE" id="PS50905"/>
    </source>
</evidence>
<dbReference type="AlphaFoldDB" id="A0A5N4D8X6"/>
<comment type="function">
    <text evidence="7">Stores iron in a soluble, non-toxic, readily available form. Important for iron homeostasis. Iron is taken up in the ferrous form and deposited as ferric hydroxides after oxidation.</text>
</comment>
<keyword evidence="7" id="KW-0409">Iron storage</keyword>
<keyword evidence="6 7" id="KW-0479">Metal-binding</keyword>
<evidence type="ECO:0000256" key="7">
    <source>
        <dbReference type="RuleBase" id="RU361145"/>
    </source>
</evidence>
<feature type="binding site" evidence="6">
    <location>
        <position position="27"/>
    </location>
    <ligand>
        <name>Fe cation</name>
        <dbReference type="ChEBI" id="CHEBI:24875"/>
        <label>1</label>
    </ligand>
</feature>
<accession>A0A5N4D8X6</accession>
<comment type="function">
    <text evidence="5">Stores iron in a soluble, non-toxic, readily available form. Important for iron homeostasis. Has ferroxidase activity. Iron is taken up in the ferrous form and deposited as ferric hydroxides after oxidation. Also plays a role in delivery of iron to cells. Mediates iron uptake in capsule cells of the developing kidney. Delivery to lysosomes is mediated by the cargo receptor NCOA4 for autophagic degradation and release of iron.</text>
</comment>
<feature type="binding site" evidence="6">
    <location>
        <position position="62"/>
    </location>
    <ligand>
        <name>Fe cation</name>
        <dbReference type="ChEBI" id="CHEBI:24875"/>
        <label>1</label>
    </ligand>
</feature>
<dbReference type="GO" id="GO:0008198">
    <property type="term" value="F:ferrous iron binding"/>
    <property type="evidence" value="ECO:0007669"/>
    <property type="project" value="TreeGrafter"/>
</dbReference>
<comment type="subcellular location">
    <subcellularLocation>
        <location evidence="2">Cytoplasmic vesicle</location>
        <location evidence="2">Autophagosome</location>
    </subcellularLocation>
    <subcellularLocation>
        <location evidence="1">Lysosome</location>
    </subcellularLocation>
</comment>
<name>A0A5N4D8X6_CAMDR</name>
<evidence type="ECO:0000313" key="9">
    <source>
        <dbReference type="EMBL" id="KAB1267578.1"/>
    </source>
</evidence>
<dbReference type="SUPFAM" id="SSF47240">
    <property type="entry name" value="Ferritin-like"/>
    <property type="match status" value="1"/>
</dbReference>
<dbReference type="InterPro" id="IPR001519">
    <property type="entry name" value="Ferritin"/>
</dbReference>
<dbReference type="InterPro" id="IPR012347">
    <property type="entry name" value="Ferritin-like"/>
</dbReference>
<organism evidence="9 10">
    <name type="scientific">Camelus dromedarius</name>
    <name type="common">Dromedary</name>
    <name type="synonym">Arabian camel</name>
    <dbReference type="NCBI Taxonomy" id="9838"/>
    <lineage>
        <taxon>Eukaryota</taxon>
        <taxon>Metazoa</taxon>
        <taxon>Chordata</taxon>
        <taxon>Craniata</taxon>
        <taxon>Vertebrata</taxon>
        <taxon>Euteleostomi</taxon>
        <taxon>Mammalia</taxon>
        <taxon>Eutheria</taxon>
        <taxon>Laurasiatheria</taxon>
        <taxon>Artiodactyla</taxon>
        <taxon>Tylopoda</taxon>
        <taxon>Camelidae</taxon>
        <taxon>Camelus</taxon>
    </lineage>
</organism>
<evidence type="ECO:0000256" key="6">
    <source>
        <dbReference type="PIRSR" id="PIRSR601519-1"/>
    </source>
</evidence>
<keyword evidence="3" id="KW-0458">Lysosome</keyword>
<reference evidence="9 10" key="1">
    <citation type="journal article" date="2019" name="Mol. Ecol. Resour.">
        <title>Improving Illumina assemblies with Hi-C and long reads: an example with the North African dromedary.</title>
        <authorList>
            <person name="Elbers J.P."/>
            <person name="Rogers M.F."/>
            <person name="Perelman P.L."/>
            <person name="Proskuryakova A.A."/>
            <person name="Serdyukova N.A."/>
            <person name="Johnson W.E."/>
            <person name="Horin P."/>
            <person name="Corander J."/>
            <person name="Murphy D."/>
            <person name="Burger P.A."/>
        </authorList>
    </citation>
    <scope>NUCLEOTIDE SEQUENCE [LARGE SCALE GENOMIC DNA]</scope>
    <source>
        <strain evidence="9">Drom800</strain>
        <tissue evidence="9">Blood</tissue>
    </source>
</reference>